<gene>
    <name evidence="2" type="ORF">FHW36_103502</name>
</gene>
<name>A0A561PUF0_9BACT</name>
<dbReference type="EMBL" id="VIWO01000003">
    <property type="protein sequence ID" value="TWF41698.1"/>
    <property type="molecule type" value="Genomic_DNA"/>
</dbReference>
<keyword evidence="1" id="KW-0472">Membrane</keyword>
<comment type="caution">
    <text evidence="2">The sequence shown here is derived from an EMBL/GenBank/DDBJ whole genome shotgun (WGS) entry which is preliminary data.</text>
</comment>
<reference evidence="2 3" key="1">
    <citation type="submission" date="2019-06" db="EMBL/GenBank/DDBJ databases">
        <title>Sorghum-associated microbial communities from plants grown in Nebraska, USA.</title>
        <authorList>
            <person name="Schachtman D."/>
        </authorList>
    </citation>
    <scope>NUCLEOTIDE SEQUENCE [LARGE SCALE GENOMIC DNA]</scope>
    <source>
        <strain evidence="2 3">1209</strain>
    </source>
</reference>
<dbReference type="AlphaFoldDB" id="A0A561PUF0"/>
<organism evidence="2 3">
    <name type="scientific">Chitinophaga polysaccharea</name>
    <dbReference type="NCBI Taxonomy" id="1293035"/>
    <lineage>
        <taxon>Bacteria</taxon>
        <taxon>Pseudomonadati</taxon>
        <taxon>Bacteroidota</taxon>
        <taxon>Chitinophagia</taxon>
        <taxon>Chitinophagales</taxon>
        <taxon>Chitinophagaceae</taxon>
        <taxon>Chitinophaga</taxon>
    </lineage>
</organism>
<accession>A0A561PUF0</accession>
<evidence type="ECO:0000313" key="2">
    <source>
        <dbReference type="EMBL" id="TWF41698.1"/>
    </source>
</evidence>
<evidence type="ECO:0000313" key="3">
    <source>
        <dbReference type="Proteomes" id="UP000320811"/>
    </source>
</evidence>
<keyword evidence="1" id="KW-0812">Transmembrane</keyword>
<proteinExistence type="predicted"/>
<feature type="transmembrane region" description="Helical" evidence="1">
    <location>
        <begin position="60"/>
        <end position="82"/>
    </location>
</feature>
<sequence length="86" mass="10144">MLFARLKLVHQDKCRPVTRLADFFSWEINTLLQLFVLEKNIKHSLMQDPNHPEKFVPRGAVAFFILLVVIGLVIWFGIYFLMLSRI</sequence>
<evidence type="ECO:0000256" key="1">
    <source>
        <dbReference type="SAM" id="Phobius"/>
    </source>
</evidence>
<keyword evidence="1" id="KW-1133">Transmembrane helix</keyword>
<keyword evidence="3" id="KW-1185">Reference proteome</keyword>
<dbReference type="Proteomes" id="UP000320811">
    <property type="component" value="Unassembled WGS sequence"/>
</dbReference>
<protein>
    <submittedName>
        <fullName evidence="2">Uncharacterized protein</fullName>
    </submittedName>
</protein>